<proteinExistence type="predicted"/>
<dbReference type="Proteomes" id="UP000321408">
    <property type="component" value="Chromosome"/>
</dbReference>
<dbReference type="AlphaFoldDB" id="A0A5B9D9L4"/>
<reference evidence="3 4" key="1">
    <citation type="journal article" date="2020" name="Nature">
        <title>Isolation of an archaeon at the prokaryote-eukaryote interface.</title>
        <authorList>
            <person name="Imachi H."/>
            <person name="Nobu M.K."/>
            <person name="Nakahara N."/>
            <person name="Morono Y."/>
            <person name="Ogawara M."/>
            <person name="Takaki Y."/>
            <person name="Takano Y."/>
            <person name="Uematsu K."/>
            <person name="Ikuta T."/>
            <person name="Ito M."/>
            <person name="Matsui Y."/>
            <person name="Miyazaki M."/>
            <person name="Murata K."/>
            <person name="Saito Y."/>
            <person name="Sakai S."/>
            <person name="Song C."/>
            <person name="Tasumi E."/>
            <person name="Yamanaka Y."/>
            <person name="Yamaguchi T."/>
            <person name="Kamagata Y."/>
            <person name="Tamaki H."/>
            <person name="Takai K."/>
        </authorList>
    </citation>
    <scope>NUCLEOTIDE SEQUENCE [LARGE SCALE GENOMIC DNA]</scope>
    <source>
        <strain evidence="3 4">MK-D1</strain>
    </source>
</reference>
<dbReference type="PRINTS" id="PR00019">
    <property type="entry name" value="LEURICHRPT"/>
</dbReference>
<reference evidence="3 4" key="2">
    <citation type="journal article" date="2024" name="Int. J. Syst. Evol. Microbiol.">
        <title>Promethearchaeum syntrophicum gen. nov., sp. nov., an anaerobic, obligately syntrophic archaeon, the first isolate of the lineage 'Asgard' archaea, and proposal of the new archaeal phylum Promethearchaeota phyl. nov. and kingdom Promethearchaeati regn. nov.</title>
        <authorList>
            <person name="Imachi H."/>
            <person name="Nobu M.K."/>
            <person name="Kato S."/>
            <person name="Takaki Y."/>
            <person name="Miyazaki M."/>
            <person name="Miyata M."/>
            <person name="Ogawara M."/>
            <person name="Saito Y."/>
            <person name="Sakai S."/>
            <person name="Tahara Y.O."/>
            <person name="Takano Y."/>
            <person name="Tasumi E."/>
            <person name="Uematsu K."/>
            <person name="Yoshimura T."/>
            <person name="Itoh T."/>
            <person name="Ohkuma M."/>
            <person name="Takai K."/>
        </authorList>
    </citation>
    <scope>NUCLEOTIDE SEQUENCE [LARGE SCALE GENOMIC DNA]</scope>
    <source>
        <strain evidence="3 4">MK-D1</strain>
    </source>
</reference>
<evidence type="ECO:0000256" key="1">
    <source>
        <dbReference type="ARBA" id="ARBA00022614"/>
    </source>
</evidence>
<protein>
    <submittedName>
        <fullName evidence="3">Leucine-rich repeat domain-containing protein</fullName>
    </submittedName>
</protein>
<accession>A0A5B9D9L4</accession>
<gene>
    <name evidence="3" type="ORF">DSAG12_01245</name>
</gene>
<dbReference type="PANTHER" id="PTHR46652">
    <property type="entry name" value="LEUCINE-RICH REPEAT AND IQ DOMAIN-CONTAINING PROTEIN 1-RELATED"/>
    <property type="match status" value="1"/>
</dbReference>
<dbReference type="GeneID" id="41329237"/>
<dbReference type="InterPro" id="IPR003591">
    <property type="entry name" value="Leu-rich_rpt_typical-subtyp"/>
</dbReference>
<organism evidence="3 4">
    <name type="scientific">Promethearchaeum syntrophicum</name>
    <dbReference type="NCBI Taxonomy" id="2594042"/>
    <lineage>
        <taxon>Archaea</taxon>
        <taxon>Promethearchaeati</taxon>
        <taxon>Promethearchaeota</taxon>
        <taxon>Promethearchaeia</taxon>
        <taxon>Promethearchaeales</taxon>
        <taxon>Promethearchaeaceae</taxon>
        <taxon>Promethearchaeum</taxon>
    </lineage>
</organism>
<evidence type="ECO:0000256" key="2">
    <source>
        <dbReference type="ARBA" id="ARBA00022737"/>
    </source>
</evidence>
<dbReference type="InterPro" id="IPR025875">
    <property type="entry name" value="Leu-rich_rpt_4"/>
</dbReference>
<sequence>MSLKHYEVRFKNLDGKMITRQIRHIDGYENGSGPVLNLSSVGDEQVSSFDDIPHFYEIAPYLREFSILSPLSGKINLGIFKKIHKLSFHSSRCEIEGLGDLNNLEYLDLSYTRFKKIEGLDRLKKLRRLNLSNANLNKIPILGDLKKLDRLDLSHNQIAKIEGLDDLDNLEMLDLSRNKISNIDGLNGLKILKSLNLSHNQILKIEGINVLKKLKFLYFSHNQISIIENVNGINNLSKISFSDSKLKSIAGIKNLPNLNSLNITNTNVSSLEPLLKCKKISSILAENCPIRSLHGIKNDSDQLQYLLISPENLCPTGSQLYKATISNNSSIRNLDIHEITALLEFYRRSVTDLALQHAHHYTQQPLTEHESERLIHEATQKERKILEDAVTINLLPNNDVILSNITERFSVYIKNGESTEKNFRILL</sequence>
<evidence type="ECO:0000313" key="4">
    <source>
        <dbReference type="Proteomes" id="UP000321408"/>
    </source>
</evidence>
<dbReference type="Gene3D" id="3.80.10.10">
    <property type="entry name" value="Ribonuclease Inhibitor"/>
    <property type="match status" value="1"/>
</dbReference>
<name>A0A5B9D9L4_9ARCH</name>
<dbReference type="KEGG" id="psyt:DSAG12_01245"/>
<dbReference type="PANTHER" id="PTHR46652:SF3">
    <property type="entry name" value="LEUCINE-RICH REPEAT-CONTAINING PROTEIN 9"/>
    <property type="match status" value="1"/>
</dbReference>
<keyword evidence="4" id="KW-1185">Reference proteome</keyword>
<dbReference type="RefSeq" id="WP_147662328.1">
    <property type="nucleotide sequence ID" value="NZ_CP042905.2"/>
</dbReference>
<dbReference type="InterPro" id="IPR050836">
    <property type="entry name" value="SDS22/Internalin_LRR"/>
</dbReference>
<dbReference type="SMART" id="SM00365">
    <property type="entry name" value="LRR_SD22"/>
    <property type="match status" value="6"/>
</dbReference>
<keyword evidence="1" id="KW-0433">Leucine-rich repeat</keyword>
<dbReference type="InterPro" id="IPR032675">
    <property type="entry name" value="LRR_dom_sf"/>
</dbReference>
<dbReference type="InterPro" id="IPR001611">
    <property type="entry name" value="Leu-rich_rpt"/>
</dbReference>
<evidence type="ECO:0000313" key="3">
    <source>
        <dbReference type="EMBL" id="QEE15420.1"/>
    </source>
</evidence>
<dbReference type="PROSITE" id="PS51450">
    <property type="entry name" value="LRR"/>
    <property type="match status" value="6"/>
</dbReference>
<dbReference type="SMART" id="SM00369">
    <property type="entry name" value="LRR_TYP"/>
    <property type="match status" value="4"/>
</dbReference>
<keyword evidence="2" id="KW-0677">Repeat</keyword>
<dbReference type="Pfam" id="PF12799">
    <property type="entry name" value="LRR_4"/>
    <property type="match status" value="2"/>
</dbReference>
<dbReference type="SUPFAM" id="SSF52058">
    <property type="entry name" value="L domain-like"/>
    <property type="match status" value="1"/>
</dbReference>
<dbReference type="EMBL" id="CP042905">
    <property type="protein sequence ID" value="QEE15420.1"/>
    <property type="molecule type" value="Genomic_DNA"/>
</dbReference>